<dbReference type="PANTHER" id="PTHR44591:SF3">
    <property type="entry name" value="RESPONSE REGULATORY DOMAIN-CONTAINING PROTEIN"/>
    <property type="match status" value="1"/>
</dbReference>
<keyword evidence="6" id="KW-1185">Reference proteome</keyword>
<evidence type="ECO:0000256" key="2">
    <source>
        <dbReference type="PROSITE-ProRule" id="PRU00169"/>
    </source>
</evidence>
<dbReference type="GO" id="GO:0000160">
    <property type="term" value="P:phosphorelay signal transduction system"/>
    <property type="evidence" value="ECO:0007669"/>
    <property type="project" value="InterPro"/>
</dbReference>
<dbReference type="EMBL" id="FOXI01000025">
    <property type="protein sequence ID" value="SFQ16394.1"/>
    <property type="molecule type" value="Genomic_DNA"/>
</dbReference>
<evidence type="ECO:0000256" key="3">
    <source>
        <dbReference type="SAM" id="MobiDB-lite"/>
    </source>
</evidence>
<dbReference type="InterPro" id="IPR001789">
    <property type="entry name" value="Sig_transdc_resp-reg_receiver"/>
</dbReference>
<accession>A0A1I5W9I4</accession>
<dbReference type="OrthoDB" id="9652at2157"/>
<evidence type="ECO:0000259" key="4">
    <source>
        <dbReference type="PROSITE" id="PS50110"/>
    </source>
</evidence>
<evidence type="ECO:0000313" key="5">
    <source>
        <dbReference type="EMBL" id="SFQ16394.1"/>
    </source>
</evidence>
<keyword evidence="1 2" id="KW-0597">Phosphoprotein</keyword>
<dbReference type="SUPFAM" id="SSF52172">
    <property type="entry name" value="CheY-like"/>
    <property type="match status" value="1"/>
</dbReference>
<reference evidence="6" key="1">
    <citation type="submission" date="2016-10" db="EMBL/GenBank/DDBJ databases">
        <authorList>
            <person name="Varghese N."/>
            <person name="Submissions S."/>
        </authorList>
    </citation>
    <scope>NUCLEOTIDE SEQUENCE [LARGE SCALE GENOMIC DNA]</scope>
    <source>
        <strain evidence="6">CGMCC 1.10329</strain>
    </source>
</reference>
<dbReference type="PROSITE" id="PS50110">
    <property type="entry name" value="RESPONSE_REGULATORY"/>
    <property type="match status" value="1"/>
</dbReference>
<sequence>MDGVVDVLVVDDNPGDRRFIEESLENSLLEETVRSVPSEGEALDVVSHRSGSEEAPGPDVILLDWNVSNEGGDELVDTAKSGNSPVLVVVMTGANPELSDMESAVPQADMYVQKPTETEGYVEMLRSVISDR</sequence>
<dbReference type="InterPro" id="IPR050595">
    <property type="entry name" value="Bact_response_regulator"/>
</dbReference>
<dbReference type="Proteomes" id="UP000183769">
    <property type="component" value="Unassembled WGS sequence"/>
</dbReference>
<feature type="modified residue" description="4-aspartylphosphate" evidence="2">
    <location>
        <position position="64"/>
    </location>
</feature>
<protein>
    <submittedName>
        <fullName evidence="5">CheY chemotaxis protein or a CheY-like REC (Receiver) domain</fullName>
    </submittedName>
</protein>
<gene>
    <name evidence="5" type="ORF">SAMN05216277_1259</name>
</gene>
<dbReference type="AlphaFoldDB" id="A0A1I5W9I4"/>
<dbReference type="Gene3D" id="3.40.50.2300">
    <property type="match status" value="1"/>
</dbReference>
<organism evidence="5 6">
    <name type="scientific">Halolamina pelagica</name>
    <dbReference type="NCBI Taxonomy" id="699431"/>
    <lineage>
        <taxon>Archaea</taxon>
        <taxon>Methanobacteriati</taxon>
        <taxon>Methanobacteriota</taxon>
        <taxon>Stenosarchaea group</taxon>
        <taxon>Halobacteria</taxon>
        <taxon>Halobacteriales</taxon>
        <taxon>Haloferacaceae</taxon>
    </lineage>
</organism>
<evidence type="ECO:0000256" key="1">
    <source>
        <dbReference type="ARBA" id="ARBA00022553"/>
    </source>
</evidence>
<dbReference type="Pfam" id="PF00072">
    <property type="entry name" value="Response_reg"/>
    <property type="match status" value="1"/>
</dbReference>
<dbReference type="PANTHER" id="PTHR44591">
    <property type="entry name" value="STRESS RESPONSE REGULATOR PROTEIN 1"/>
    <property type="match status" value="1"/>
</dbReference>
<feature type="region of interest" description="Disordered" evidence="3">
    <location>
        <begin position="31"/>
        <end position="59"/>
    </location>
</feature>
<name>A0A1I5W9I4_9EURY</name>
<dbReference type="RefSeq" id="WP_074880826.1">
    <property type="nucleotide sequence ID" value="NZ_FOXI01000025.1"/>
</dbReference>
<evidence type="ECO:0000313" key="6">
    <source>
        <dbReference type="Proteomes" id="UP000183769"/>
    </source>
</evidence>
<dbReference type="SMART" id="SM00448">
    <property type="entry name" value="REC"/>
    <property type="match status" value="1"/>
</dbReference>
<proteinExistence type="predicted"/>
<dbReference type="InterPro" id="IPR011006">
    <property type="entry name" value="CheY-like_superfamily"/>
</dbReference>
<feature type="domain" description="Response regulatory" evidence="4">
    <location>
        <begin position="6"/>
        <end position="129"/>
    </location>
</feature>